<organism evidence="2 3">
    <name type="scientific">Giardia duodenalis assemblage B</name>
    <dbReference type="NCBI Taxonomy" id="1394984"/>
    <lineage>
        <taxon>Eukaryota</taxon>
        <taxon>Metamonada</taxon>
        <taxon>Diplomonadida</taxon>
        <taxon>Hexamitidae</taxon>
        <taxon>Giardiinae</taxon>
        <taxon>Giardia</taxon>
    </lineage>
</organism>
<evidence type="ECO:0000313" key="2">
    <source>
        <dbReference type="EMBL" id="KWX13299.1"/>
    </source>
</evidence>
<dbReference type="VEuPathDB" id="GiardiaDB:QR46_2716"/>
<proteinExistence type="predicted"/>
<feature type="coiled-coil region" evidence="1">
    <location>
        <begin position="189"/>
        <end position="286"/>
    </location>
</feature>
<keyword evidence="1" id="KW-0175">Coiled coil</keyword>
<dbReference type="EMBL" id="JXTI01000075">
    <property type="protein sequence ID" value="KWX13299.1"/>
    <property type="molecule type" value="Genomic_DNA"/>
</dbReference>
<evidence type="ECO:0000256" key="1">
    <source>
        <dbReference type="SAM" id="Coils"/>
    </source>
</evidence>
<dbReference type="Proteomes" id="UP000070089">
    <property type="component" value="Unassembled WGS sequence"/>
</dbReference>
<accession>A0A132NT83</accession>
<dbReference type="OrthoDB" id="10255778at2759"/>
<sequence length="390" mass="42856">MNVYDSTKLHPSADFLLSKEGVDSIPGRSIPSITGSLGSAHPHARGQVPSIPCRMNLLDAATSFSIHSLPVSADAAATKRIHDIFLSGAQESDPVEASEATMPSRSYATDLTQTTEPANPNLLSKLTAALKVNESLAADVQILTEENAALRKASILTVGPAGLQRDFNATSINLLEELAEDEQSKDRTIISLRVTTTSLEKQNRELEDQVKDMKEQISLLALAKQDTNIEKSEASAAANSLYWQLEAANKQIATLSNELRMKDTTIEMLRKDVSDLREQLQRFMDANSTLTRCISEAAVSESPCGSLATVDLQGKLEMYRLMNKQYEKSMETLITEQKATEDVLSLLMDRATSMNAHLDRIEDKVVAVSRDRLVDIYRRRLESAGLYVNG</sequence>
<gene>
    <name evidence="2" type="ORF">QR46_2716</name>
</gene>
<protein>
    <submittedName>
        <fullName evidence="2">Uncharacterized protein</fullName>
    </submittedName>
</protein>
<dbReference type="AlphaFoldDB" id="A0A132NT83"/>
<comment type="caution">
    <text evidence="2">The sequence shown here is derived from an EMBL/GenBank/DDBJ whole genome shotgun (WGS) entry which is preliminary data.</text>
</comment>
<name>A0A132NT83_GIAIN</name>
<evidence type="ECO:0000313" key="3">
    <source>
        <dbReference type="Proteomes" id="UP000070089"/>
    </source>
</evidence>
<reference evidence="2 3" key="1">
    <citation type="journal article" date="2015" name="Mol. Biochem. Parasitol.">
        <title>Identification of polymorphic genes for use in assemblage B genotyping assays through comparative genomics of multiple assemblage B Giardia duodenalis isolates.</title>
        <authorList>
            <person name="Wielinga C."/>
            <person name="Thompson R.C."/>
            <person name="Monis P."/>
            <person name="Ryan U."/>
        </authorList>
    </citation>
    <scope>NUCLEOTIDE SEQUENCE [LARGE SCALE GENOMIC DNA]</scope>
    <source>
        <strain evidence="2 3">BAH15c1</strain>
    </source>
</reference>